<dbReference type="CDD" id="cd04301">
    <property type="entry name" value="NAT_SF"/>
    <property type="match status" value="1"/>
</dbReference>
<dbReference type="Pfam" id="PF13527">
    <property type="entry name" value="Acetyltransf_9"/>
    <property type="match status" value="1"/>
</dbReference>
<reference evidence="2" key="1">
    <citation type="submission" date="2017-02" db="EMBL/GenBank/DDBJ databases">
        <title>Delving into the versatile metabolic prowess of the omnipresent phylum Bacteroidetes.</title>
        <authorList>
            <person name="Nobu M.K."/>
            <person name="Mei R."/>
            <person name="Narihiro T."/>
            <person name="Kuroda K."/>
            <person name="Liu W.-T."/>
        </authorList>
    </citation>
    <scope>NUCLEOTIDE SEQUENCE</scope>
    <source>
        <strain evidence="2">ADurb.Bin417</strain>
    </source>
</reference>
<sequence>MDRIAPAAAGDFEEIQRMLESSYNHYRDFFPQQYPTVWRRAAFDPGNTILMRSGGRIVGLVRIFPLDLRQGPVRLKAAGIGGVATRPELRGRGFMTRLMERALERMRGDGYPVSVLWGDRFRYRRFGYEQAGRTLSLRLTARSLKAAGVTPAPVRRYLGEPGWLDQVRAAYEKHPFRLRRRPGDYRLIFEKPGLFLFGGGRGQDFGYLAVTGRGAWQPVEFGGRPETVLAVAAGVMERLGTDSLTFSMAAGSDGIEAFQSVAAGWSLSSELMAAVLDLEKTLAIFGRQNPDFKPDPESLARLDPAGRTRALFGLDGPYNLFVWRLDSI</sequence>
<dbReference type="InterPro" id="IPR000182">
    <property type="entry name" value="GNAT_dom"/>
</dbReference>
<accession>A0A1V5MID2</accession>
<evidence type="ECO:0000259" key="1">
    <source>
        <dbReference type="PROSITE" id="PS51186"/>
    </source>
</evidence>
<protein>
    <recommendedName>
        <fullName evidence="1">N-acetyltransferase domain-containing protein</fullName>
    </recommendedName>
</protein>
<dbReference type="SUPFAM" id="SSF55729">
    <property type="entry name" value="Acyl-CoA N-acyltransferases (Nat)"/>
    <property type="match status" value="1"/>
</dbReference>
<dbReference type="PANTHER" id="PTHR37817:SF1">
    <property type="entry name" value="N-ACETYLTRANSFERASE EIS"/>
    <property type="match status" value="1"/>
</dbReference>
<dbReference type="Gene3D" id="3.40.630.30">
    <property type="match status" value="1"/>
</dbReference>
<dbReference type="GO" id="GO:0030649">
    <property type="term" value="P:aminoglycoside antibiotic catabolic process"/>
    <property type="evidence" value="ECO:0007669"/>
    <property type="project" value="TreeGrafter"/>
</dbReference>
<dbReference type="AlphaFoldDB" id="A0A1V5MID2"/>
<dbReference type="InterPro" id="IPR016181">
    <property type="entry name" value="Acyl_CoA_acyltransferase"/>
</dbReference>
<dbReference type="PANTHER" id="PTHR37817">
    <property type="entry name" value="N-ACETYLTRANSFERASE EIS"/>
    <property type="match status" value="1"/>
</dbReference>
<gene>
    <name evidence="2" type="ORF">BWY73_00606</name>
</gene>
<dbReference type="GO" id="GO:0034069">
    <property type="term" value="F:aminoglycoside N-acetyltransferase activity"/>
    <property type="evidence" value="ECO:0007669"/>
    <property type="project" value="TreeGrafter"/>
</dbReference>
<organism evidence="2">
    <name type="scientific">candidate division TA06 bacterium ADurb.Bin417</name>
    <dbReference type="NCBI Taxonomy" id="1852828"/>
    <lineage>
        <taxon>Bacteria</taxon>
        <taxon>Bacteria division TA06</taxon>
    </lineage>
</organism>
<proteinExistence type="predicted"/>
<dbReference type="EMBL" id="MWAK01000063">
    <property type="protein sequence ID" value="OPZ92852.1"/>
    <property type="molecule type" value="Genomic_DNA"/>
</dbReference>
<name>A0A1V5MID2_UNCT6</name>
<feature type="domain" description="N-acetyltransferase" evidence="1">
    <location>
        <begin position="2"/>
        <end position="149"/>
    </location>
</feature>
<dbReference type="Proteomes" id="UP000485484">
    <property type="component" value="Unassembled WGS sequence"/>
</dbReference>
<evidence type="ECO:0000313" key="2">
    <source>
        <dbReference type="EMBL" id="OPZ92852.1"/>
    </source>
</evidence>
<dbReference type="InterPro" id="IPR051554">
    <property type="entry name" value="Acetyltransferase_Eis"/>
</dbReference>
<comment type="caution">
    <text evidence="2">The sequence shown here is derived from an EMBL/GenBank/DDBJ whole genome shotgun (WGS) entry which is preliminary data.</text>
</comment>
<dbReference type="PROSITE" id="PS51186">
    <property type="entry name" value="GNAT"/>
    <property type="match status" value="1"/>
</dbReference>